<proteinExistence type="predicted"/>
<protein>
    <submittedName>
        <fullName evidence="1">Uncharacterized protein</fullName>
    </submittedName>
</protein>
<dbReference type="KEGG" id="lhf:JCM16775_p2019"/>
<dbReference type="AlphaFoldDB" id="A0A510JKH7"/>
<dbReference type="OrthoDB" id="96972at2"/>
<gene>
    <name evidence="1" type="ORF">JCM16775_p2019</name>
</gene>
<sequence>MALDNPHCNSAVGRYYYAIYIRIMQLTRVLNKVKNTGDKRIHTDIQSECLINIATRT</sequence>
<dbReference type="Proteomes" id="UP000321892">
    <property type="component" value="Plasmid pjcm16775-2 dna"/>
</dbReference>
<reference evidence="1 2" key="1">
    <citation type="submission" date="2019-07" db="EMBL/GenBank/DDBJ databases">
        <title>Complete Genome Sequence of Leptotrichia hofstadii Strain JCM16775.</title>
        <authorList>
            <person name="Watanabe S."/>
            <person name="Cui L."/>
        </authorList>
    </citation>
    <scope>NUCLEOTIDE SEQUENCE [LARGE SCALE GENOMIC DNA]</scope>
    <source>
        <strain evidence="1 2">JCM16775</strain>
        <plasmid evidence="2">pjcm16775-2 dna</plasmid>
    </source>
</reference>
<evidence type="ECO:0000313" key="1">
    <source>
        <dbReference type="EMBL" id="BBM39794.1"/>
    </source>
</evidence>
<keyword evidence="2" id="KW-1185">Reference proteome</keyword>
<dbReference type="EMBL" id="AP019825">
    <property type="protein sequence ID" value="BBM39794.1"/>
    <property type="molecule type" value="Genomic_DNA"/>
</dbReference>
<organism evidence="1 2">
    <name type="scientific">Leptotrichia hofstadii</name>
    <dbReference type="NCBI Taxonomy" id="157688"/>
    <lineage>
        <taxon>Bacteria</taxon>
        <taxon>Fusobacteriati</taxon>
        <taxon>Fusobacteriota</taxon>
        <taxon>Fusobacteriia</taxon>
        <taxon>Fusobacteriales</taxon>
        <taxon>Leptotrichiaceae</taxon>
        <taxon>Leptotrichia</taxon>
    </lineage>
</organism>
<evidence type="ECO:0000313" key="2">
    <source>
        <dbReference type="Proteomes" id="UP000321892"/>
    </source>
</evidence>
<keyword evidence="1" id="KW-0614">Plasmid</keyword>
<dbReference type="RefSeq" id="WP_154669772.1">
    <property type="nucleotide sequence ID" value="NZ_AP019825.1"/>
</dbReference>
<accession>A0A510JKH7</accession>
<name>A0A510JKH7_9FUSO</name>
<geneLocation type="plasmid" evidence="2">
    <name>pjcm16775-2 dna</name>
</geneLocation>